<keyword evidence="1" id="KW-0472">Membrane</keyword>
<protein>
    <submittedName>
        <fullName evidence="2">Uncharacterized protein</fullName>
    </submittedName>
</protein>
<feature type="transmembrane region" description="Helical" evidence="1">
    <location>
        <begin position="21"/>
        <end position="43"/>
    </location>
</feature>
<gene>
    <name evidence="2" type="ORF">DdX_07795</name>
</gene>
<reference evidence="2" key="1">
    <citation type="submission" date="2022-01" db="EMBL/GenBank/DDBJ databases">
        <title>Genome Sequence Resource for Two Populations of Ditylenchus destructor, the Migratory Endoparasitic Phytonematode.</title>
        <authorList>
            <person name="Zhang H."/>
            <person name="Lin R."/>
            <person name="Xie B."/>
        </authorList>
    </citation>
    <scope>NUCLEOTIDE SEQUENCE</scope>
    <source>
        <strain evidence="2">BazhouSP</strain>
    </source>
</reference>
<evidence type="ECO:0000256" key="1">
    <source>
        <dbReference type="SAM" id="Phobius"/>
    </source>
</evidence>
<proteinExistence type="predicted"/>
<evidence type="ECO:0000313" key="2">
    <source>
        <dbReference type="EMBL" id="KAI1715478.1"/>
    </source>
</evidence>
<evidence type="ECO:0000313" key="3">
    <source>
        <dbReference type="Proteomes" id="UP001201812"/>
    </source>
</evidence>
<sequence>MRLFYVINVHEFETRLFGLRFSNRFLCALFAIAQCLFVVASFVQHIYSWFRYRHVFFCRSNISYNATFEQRFLAYDLVIFDFGLMHRILGTNECVANYLDGGYMRCSWCIQHAGALSLLLVAVGCMPTPIWLLWPALFMQSSYVLGMSILTMATMPKLLEAFSGFVDHQLGTAFIIYAAGFSLNWLFTFILWHYYWGIEAKYSNNTSGIEKSIPAEEGEPHPEPV</sequence>
<name>A0AAD4R7J9_9BILA</name>
<dbReference type="EMBL" id="JAKKPZ010000011">
    <property type="protein sequence ID" value="KAI1715478.1"/>
    <property type="molecule type" value="Genomic_DNA"/>
</dbReference>
<feature type="transmembrane region" description="Helical" evidence="1">
    <location>
        <begin position="171"/>
        <end position="195"/>
    </location>
</feature>
<organism evidence="2 3">
    <name type="scientific">Ditylenchus destructor</name>
    <dbReference type="NCBI Taxonomy" id="166010"/>
    <lineage>
        <taxon>Eukaryota</taxon>
        <taxon>Metazoa</taxon>
        <taxon>Ecdysozoa</taxon>
        <taxon>Nematoda</taxon>
        <taxon>Chromadorea</taxon>
        <taxon>Rhabditida</taxon>
        <taxon>Tylenchina</taxon>
        <taxon>Tylenchomorpha</taxon>
        <taxon>Sphaerularioidea</taxon>
        <taxon>Anguinidae</taxon>
        <taxon>Anguininae</taxon>
        <taxon>Ditylenchus</taxon>
    </lineage>
</organism>
<dbReference type="PANTHER" id="PTHR40288">
    <property type="entry name" value="PROTEIN CBG16535-RELATED"/>
    <property type="match status" value="1"/>
</dbReference>
<accession>A0AAD4R7J9</accession>
<dbReference type="PANTHER" id="PTHR40288:SF1">
    <property type="entry name" value="EXPERA DOMAIN-CONTAINING PROTEIN"/>
    <property type="match status" value="1"/>
</dbReference>
<dbReference type="AlphaFoldDB" id="A0AAD4R7J9"/>
<keyword evidence="3" id="KW-1185">Reference proteome</keyword>
<comment type="caution">
    <text evidence="2">The sequence shown here is derived from an EMBL/GenBank/DDBJ whole genome shotgun (WGS) entry which is preliminary data.</text>
</comment>
<dbReference type="Proteomes" id="UP001201812">
    <property type="component" value="Unassembled WGS sequence"/>
</dbReference>
<feature type="transmembrane region" description="Helical" evidence="1">
    <location>
        <begin position="140"/>
        <end position="159"/>
    </location>
</feature>
<keyword evidence="1" id="KW-1133">Transmembrane helix</keyword>
<keyword evidence="1" id="KW-0812">Transmembrane</keyword>
<feature type="transmembrane region" description="Helical" evidence="1">
    <location>
        <begin position="113"/>
        <end position="134"/>
    </location>
</feature>